<organism evidence="1 2">
    <name type="scientific">Rhodococcus daqingensis</name>
    <dbReference type="NCBI Taxonomy" id="2479363"/>
    <lineage>
        <taxon>Bacteria</taxon>
        <taxon>Bacillati</taxon>
        <taxon>Actinomycetota</taxon>
        <taxon>Actinomycetes</taxon>
        <taxon>Mycobacteriales</taxon>
        <taxon>Nocardiaceae</taxon>
        <taxon>Rhodococcus</taxon>
    </lineage>
</organism>
<dbReference type="InterPro" id="IPR006311">
    <property type="entry name" value="TAT_signal"/>
</dbReference>
<dbReference type="EMBL" id="JBHTCS010000009">
    <property type="protein sequence ID" value="MFC7447259.1"/>
    <property type="molecule type" value="Genomic_DNA"/>
</dbReference>
<keyword evidence="2" id="KW-1185">Reference proteome</keyword>
<proteinExistence type="predicted"/>
<gene>
    <name evidence="1" type="ORF">ACFQS9_05055</name>
</gene>
<reference evidence="2" key="1">
    <citation type="journal article" date="2019" name="Int. J. Syst. Evol. Microbiol.">
        <title>The Global Catalogue of Microorganisms (GCM) 10K type strain sequencing project: providing services to taxonomists for standard genome sequencing and annotation.</title>
        <authorList>
            <consortium name="The Broad Institute Genomics Platform"/>
            <consortium name="The Broad Institute Genome Sequencing Center for Infectious Disease"/>
            <person name="Wu L."/>
            <person name="Ma J."/>
        </authorList>
    </citation>
    <scope>NUCLEOTIDE SEQUENCE [LARGE SCALE GENOMIC DNA]</scope>
    <source>
        <strain evidence="2">ICMP 19430</strain>
    </source>
</reference>
<name>A0ABW2RUQ6_9NOCA</name>
<dbReference type="RefSeq" id="WP_378402199.1">
    <property type="nucleotide sequence ID" value="NZ_JBHTCS010000009.1"/>
</dbReference>
<sequence length="59" mass="6088">MNRTPPSPPPGDVRPRRRVVAGLATMAAFAAVAAVGPGVALAQAGLSKNHNEVMVTVRR</sequence>
<evidence type="ECO:0000313" key="2">
    <source>
        <dbReference type="Proteomes" id="UP001596484"/>
    </source>
</evidence>
<dbReference type="Proteomes" id="UP001596484">
    <property type="component" value="Unassembled WGS sequence"/>
</dbReference>
<comment type="caution">
    <text evidence="1">The sequence shown here is derived from an EMBL/GenBank/DDBJ whole genome shotgun (WGS) entry which is preliminary data.</text>
</comment>
<protein>
    <submittedName>
        <fullName evidence="1">Uncharacterized protein</fullName>
    </submittedName>
</protein>
<evidence type="ECO:0000313" key="1">
    <source>
        <dbReference type="EMBL" id="MFC7447259.1"/>
    </source>
</evidence>
<accession>A0ABW2RUQ6</accession>
<dbReference type="PROSITE" id="PS51318">
    <property type="entry name" value="TAT"/>
    <property type="match status" value="1"/>
</dbReference>